<dbReference type="Gene3D" id="1.20.120.20">
    <property type="entry name" value="Apolipoprotein"/>
    <property type="match status" value="3"/>
</dbReference>
<dbReference type="AlphaFoldDB" id="E7FP92"/>
<dbReference type="InterPro" id="IPR007713">
    <property type="entry name" value="TMP_rpt"/>
</dbReference>
<organism evidence="3 4">
    <name type="scientific">Ligilactobacillus ruminis ATCC 25644</name>
    <dbReference type="NCBI Taxonomy" id="525362"/>
    <lineage>
        <taxon>Bacteria</taxon>
        <taxon>Bacillati</taxon>
        <taxon>Bacillota</taxon>
        <taxon>Bacilli</taxon>
        <taxon>Lactobacillales</taxon>
        <taxon>Lactobacillaceae</taxon>
        <taxon>Ligilactobacillus</taxon>
    </lineage>
</organism>
<sequence>MAMQVSAVLKAYDEGFSRGLDNAMKKLNAVSRAGGSTGGSMVKMGAVFGLASAAASKGLGIVTSGIGDVISTMSESQATWKTFNGNMAYMGKSSEQIDKVKKSLQKYAQQTIYSASDMATTYSQLAAVGVKNTTKLVKGFGGLAGAAENPKQAMKTLSQQATQMAAKPMVQWEDFKLMLEQTPAGIAAVAKTMGMSTTELVKNVQDGKIKTDDFFKAIEKAGNSKAFTKMATEYKTVGQAMDGLIEGLSNKLMPTFDKISGYGIKGISSLVDYIDGVNFSGLNKSIDSTMAWLGKSFNSALPTLKKVWTSIENAAKTAFDSIKKIATSIGPDVGKVFNGLKENIEVWAPALQKAFSSVAKSAVPIVVAGLKALLKVVQSVLNVTKKLAPVFESLAKNKGVQSLAVGVGGAILTYKALNKTVETTKSAFEGLKNAGTVGKTLIDSLKGAGSLKDKLTGAATALTDLAKNSRIAAKAQSVFNAVANANPYVLLATAIVAVVAALAWFFTQTKTGQKIWSDFTSFLGDCWNGIKETASNVWGAVVKTVQEVPEKIKSVWNGITEFFSDLWSGIKEGASNVWNGFVDTVIKPVVDGVKNAWNGVKEFFSNLWNEIVSAVAPVWQSFLESIQPIIDAFKNLWDSLKEFFSTLWKSIVDSCKTIWDNFVNFFTSIIDAIKNAWNGIVEFFSNLWNSIVDGCKTIWNNFVTFFTPIIETIKNVWNTISEFFSNLWNGIITFAQNVWNGFVENVVTPIVDGVKNAWSTLTDWWSTFWNAIKSIAQSIWEGIRNTISTIAQGISNAINNFLQTVRNIWSSVWNAIKATVSAIWNGIVAIVSGAINTVADIIKAITHAIQGNWSAAWNDIKNIVSRIWNGIKSAVSNGMNGVRSVMSSVMNGLKSVVSGAWNGIKGIFRSSANALRGLVRVDLGGAGRAIMNSLLNGLRSAWGAVKSFVGGIAGWIKKHKGPIQYDRKLLIPAGNAIMTGFNRGLVSAFEQVKKNVGSMADSVADSMAVTVPAIDMEGVKSSLRNASASLSGSIDWETSAMSTITVEVPVNIDGREVARVTAEPMQEELDRRQARKQRLLGNRN</sequence>
<dbReference type="InterPro" id="IPR016024">
    <property type="entry name" value="ARM-type_fold"/>
</dbReference>
<dbReference type="NCBIfam" id="TIGR02675">
    <property type="entry name" value="tape_meas_nterm"/>
    <property type="match status" value="1"/>
</dbReference>
<dbReference type="PANTHER" id="PTHR37813:SF1">
    <property type="entry name" value="FELS-2 PROPHAGE PROTEIN"/>
    <property type="match status" value="1"/>
</dbReference>
<dbReference type="InterPro" id="IPR013491">
    <property type="entry name" value="Tape_meas_N"/>
</dbReference>
<reference evidence="3 4" key="1">
    <citation type="submission" date="2011-01" db="EMBL/GenBank/DDBJ databases">
        <authorList>
            <person name="Muzny D."/>
            <person name="Qin X."/>
            <person name="Buhay C."/>
            <person name="Dugan-Rocha S."/>
            <person name="Ding Y."/>
            <person name="Chen G."/>
            <person name="Hawes A."/>
            <person name="Holder M."/>
            <person name="Jhangiani S."/>
            <person name="Johnson A."/>
            <person name="Khan Z."/>
            <person name="Li Z."/>
            <person name="Liu W."/>
            <person name="Liu X."/>
            <person name="Perez L."/>
            <person name="Shen H."/>
            <person name="Wang Q."/>
            <person name="Watt J."/>
            <person name="Xi L."/>
            <person name="Xin Y."/>
            <person name="Zhou J."/>
            <person name="Deng J."/>
            <person name="Jiang H."/>
            <person name="Liu Y."/>
            <person name="Qu J."/>
            <person name="Song X.-Z."/>
            <person name="Zhang L."/>
            <person name="Villasana D."/>
            <person name="Johnson A."/>
            <person name="Liu J."/>
            <person name="Liyanage D."/>
            <person name="Lorensuhewa L."/>
            <person name="Robinson T."/>
            <person name="Song A."/>
            <person name="Song B.-B."/>
            <person name="Dinh H."/>
            <person name="Thornton R."/>
            <person name="Coyle M."/>
            <person name="Francisco L."/>
            <person name="Jackson L."/>
            <person name="Javaid M."/>
            <person name="Korchina V."/>
            <person name="Kovar C."/>
            <person name="Mata R."/>
            <person name="Mathew T."/>
            <person name="Ngo R."/>
            <person name="Nguyen L."/>
            <person name="Nguyen N."/>
            <person name="Okwuonu G."/>
            <person name="Ongeri F."/>
            <person name="Pham C."/>
            <person name="Simmons D."/>
            <person name="Wilczek-Boney K."/>
            <person name="Hale W."/>
            <person name="Jakkamsetti A."/>
            <person name="Pham P."/>
            <person name="Ruth R."/>
            <person name="San Lucas F."/>
            <person name="Warren J."/>
            <person name="Zhang J."/>
            <person name="Zhao Z."/>
            <person name="Zhou C."/>
            <person name="Zhu D."/>
            <person name="Lee S."/>
            <person name="Bess C."/>
            <person name="Blankenburg K."/>
            <person name="Forbes L."/>
            <person name="Fu Q."/>
            <person name="Gubbala S."/>
            <person name="Hirani K."/>
            <person name="Jayaseelan J.C."/>
            <person name="Lara F."/>
            <person name="Munidasa M."/>
            <person name="Palculict T."/>
            <person name="Patil S."/>
            <person name="Pu L.-L."/>
            <person name="Saada N."/>
            <person name="Tang L."/>
            <person name="Weissenberger G."/>
            <person name="Zhu Y."/>
            <person name="Hemphill L."/>
            <person name="Shang Y."/>
            <person name="Youmans B."/>
            <person name="Ayvaz T."/>
            <person name="Ross M."/>
            <person name="Santibanez J."/>
            <person name="Aqrawi P."/>
            <person name="Gross S."/>
            <person name="Joshi V."/>
            <person name="Fowler G."/>
            <person name="Nazareth L."/>
            <person name="Reid J."/>
            <person name="Worley K."/>
            <person name="Petrosino J."/>
            <person name="Highlander S."/>
            <person name="Gibbs R."/>
        </authorList>
    </citation>
    <scope>NUCLEOTIDE SEQUENCE [LARGE SCALE GENOMIC DNA]</scope>
    <source>
        <strain evidence="3 4">ATCC 25644</strain>
    </source>
</reference>
<dbReference type="PATRIC" id="fig|525362.12.peg.735"/>
<dbReference type="RefSeq" id="WP_003698224.1">
    <property type="nucleotide sequence ID" value="NZ_AFYE01000074.1"/>
</dbReference>
<dbReference type="Pfam" id="PF20155">
    <property type="entry name" value="TMP_3"/>
    <property type="match status" value="1"/>
</dbReference>
<comment type="caution">
    <text evidence="3">The sequence shown here is derived from an EMBL/GenBank/DDBJ whole genome shotgun (WGS) entry which is preliminary data.</text>
</comment>
<dbReference type="EMBL" id="ACGS02000027">
    <property type="protein sequence ID" value="EFZ35134.1"/>
    <property type="molecule type" value="Genomic_DNA"/>
</dbReference>
<evidence type="ECO:0000259" key="2">
    <source>
        <dbReference type="Pfam" id="PF20155"/>
    </source>
</evidence>
<protein>
    <submittedName>
        <fullName evidence="3">Tape measure domain protein</fullName>
    </submittedName>
</protein>
<evidence type="ECO:0000256" key="1">
    <source>
        <dbReference type="SAM" id="MobiDB-lite"/>
    </source>
</evidence>
<accession>E7FP92</accession>
<dbReference type="HOGENOM" id="CLU_008632_0_0_9"/>
<dbReference type="Pfam" id="PF05017">
    <property type="entry name" value="TMP"/>
    <property type="match status" value="15"/>
</dbReference>
<dbReference type="PANTHER" id="PTHR37813">
    <property type="entry name" value="FELS-2 PROPHAGE PROTEIN"/>
    <property type="match status" value="1"/>
</dbReference>
<feature type="domain" description="Tape measure protein N-terminal" evidence="2">
    <location>
        <begin position="77"/>
        <end position="244"/>
    </location>
</feature>
<evidence type="ECO:0000313" key="4">
    <source>
        <dbReference type="Proteomes" id="UP000004099"/>
    </source>
</evidence>
<name>E7FP92_9LACO</name>
<feature type="region of interest" description="Disordered" evidence="1">
    <location>
        <begin position="1063"/>
        <end position="1084"/>
    </location>
</feature>
<evidence type="ECO:0000313" key="3">
    <source>
        <dbReference type="EMBL" id="EFZ35134.1"/>
    </source>
</evidence>
<proteinExistence type="predicted"/>
<dbReference type="Proteomes" id="UP000004099">
    <property type="component" value="Unassembled WGS sequence"/>
</dbReference>
<gene>
    <name evidence="3" type="ORF">HMPREF0542_10719</name>
</gene>
<dbReference type="SUPFAM" id="SSF48371">
    <property type="entry name" value="ARM repeat"/>
    <property type="match status" value="1"/>
</dbReference>